<feature type="region of interest" description="Disordered" evidence="1">
    <location>
        <begin position="1"/>
        <end position="34"/>
    </location>
</feature>
<organism evidence="3 4">
    <name type="scientific">Cyanidium caldarium</name>
    <name type="common">Red alga</name>
    <dbReference type="NCBI Taxonomy" id="2771"/>
    <lineage>
        <taxon>Eukaryota</taxon>
        <taxon>Rhodophyta</taxon>
        <taxon>Bangiophyceae</taxon>
        <taxon>Cyanidiales</taxon>
        <taxon>Cyanidiaceae</taxon>
        <taxon>Cyanidium</taxon>
    </lineage>
</organism>
<name>A0AAV9ISG7_CYACA</name>
<dbReference type="EMBL" id="JANCYW010000003">
    <property type="protein sequence ID" value="KAK4535013.1"/>
    <property type="molecule type" value="Genomic_DNA"/>
</dbReference>
<sequence length="213" mass="23503">MGTLSSVREHKRNTYAHTRSAPEQSEPADRNQEWQRGVFRKNHWETGRSLITSSSRHITTVLALLSSVMVTLAVQVFCVPISSSPLRSAPDSMLRAAGLPWHSCATLPFALPAPTHSDCRNGRIIRARVDAAALANPTMPPSPFSRLFMNENRVPQVIHEIQKAKAQGLYTWNCRPMDRFVNGVVFSMAFVGVGMVGFAIYELATGNGKKEGI</sequence>
<dbReference type="Proteomes" id="UP001301350">
    <property type="component" value="Unassembled WGS sequence"/>
</dbReference>
<accession>A0AAV9ISG7</accession>
<keyword evidence="4" id="KW-1185">Reference proteome</keyword>
<dbReference type="AlphaFoldDB" id="A0AAV9ISG7"/>
<feature type="transmembrane region" description="Helical" evidence="2">
    <location>
        <begin position="180"/>
        <end position="201"/>
    </location>
</feature>
<gene>
    <name evidence="3" type="ORF">CDCA_CDCA03G1038</name>
</gene>
<proteinExistence type="predicted"/>
<evidence type="ECO:0000256" key="2">
    <source>
        <dbReference type="SAM" id="Phobius"/>
    </source>
</evidence>
<comment type="caution">
    <text evidence="3">The sequence shown here is derived from an EMBL/GenBank/DDBJ whole genome shotgun (WGS) entry which is preliminary data.</text>
</comment>
<keyword evidence="2" id="KW-0472">Membrane</keyword>
<evidence type="ECO:0000313" key="3">
    <source>
        <dbReference type="EMBL" id="KAK4535013.1"/>
    </source>
</evidence>
<keyword evidence="2" id="KW-0812">Transmembrane</keyword>
<feature type="transmembrane region" description="Helical" evidence="2">
    <location>
        <begin position="58"/>
        <end position="82"/>
    </location>
</feature>
<protein>
    <submittedName>
        <fullName evidence="3">Uncharacterized protein</fullName>
    </submittedName>
</protein>
<evidence type="ECO:0000256" key="1">
    <source>
        <dbReference type="SAM" id="MobiDB-lite"/>
    </source>
</evidence>
<evidence type="ECO:0000313" key="4">
    <source>
        <dbReference type="Proteomes" id="UP001301350"/>
    </source>
</evidence>
<reference evidence="3 4" key="1">
    <citation type="submission" date="2022-07" db="EMBL/GenBank/DDBJ databases">
        <title>Genome-wide signatures of adaptation to extreme environments.</title>
        <authorList>
            <person name="Cho C.H."/>
            <person name="Yoon H.S."/>
        </authorList>
    </citation>
    <scope>NUCLEOTIDE SEQUENCE [LARGE SCALE GENOMIC DNA]</scope>
    <source>
        <strain evidence="3 4">DBV 063 E5</strain>
    </source>
</reference>
<keyword evidence="2" id="KW-1133">Transmembrane helix</keyword>